<feature type="compositionally biased region" description="Acidic residues" evidence="1">
    <location>
        <begin position="95"/>
        <end position="107"/>
    </location>
</feature>
<reference evidence="3" key="2">
    <citation type="submission" date="2012-07" db="EMBL/GenBank/DDBJ databases">
        <title>Complete genome sequence of 'Candidatus Mycoplasma haemolamae'.</title>
        <authorList>
            <person name="Guimaraes A.M.S."/>
            <person name="Toth B."/>
            <person name="Santos A.P."/>
            <person name="Nascimento N.C."/>
            <person name="Sojka J.E."/>
            <person name="Messick J.B."/>
        </authorList>
    </citation>
    <scope>NUCLEOTIDE SEQUENCE [LARGE SCALE GENOMIC DNA]</scope>
    <source>
        <strain evidence="3">Purdue</strain>
    </source>
</reference>
<name>I7CJH8_MYCHA</name>
<dbReference type="KEGG" id="mhl:MHLP_02120"/>
<dbReference type="STRING" id="1212765.MHLP_02120"/>
<evidence type="ECO:0000313" key="2">
    <source>
        <dbReference type="EMBL" id="AFO52004.1"/>
    </source>
</evidence>
<dbReference type="PATRIC" id="fig|1212765.3.peg.477"/>
<dbReference type="Proteomes" id="UP000006502">
    <property type="component" value="Chromosome"/>
</dbReference>
<accession>I7CJH8</accession>
<evidence type="ECO:0000313" key="3">
    <source>
        <dbReference type="Proteomes" id="UP000006502"/>
    </source>
</evidence>
<keyword evidence="3" id="KW-1185">Reference proteome</keyword>
<proteinExistence type="predicted"/>
<dbReference type="HOGENOM" id="CLU_107120_0_0_14"/>
<feature type="compositionally biased region" description="Polar residues" evidence="1">
    <location>
        <begin position="60"/>
        <end position="75"/>
    </location>
</feature>
<dbReference type="EMBL" id="CP003731">
    <property type="protein sequence ID" value="AFO52004.1"/>
    <property type="molecule type" value="Genomic_DNA"/>
</dbReference>
<gene>
    <name evidence="2" type="ordered locus">MHLP_02120</name>
</gene>
<organism evidence="2 3">
    <name type="scientific">Mycoplasma haematolamae (strain Purdue)</name>
    <dbReference type="NCBI Taxonomy" id="1212765"/>
    <lineage>
        <taxon>Bacteria</taxon>
        <taxon>Bacillati</taxon>
        <taxon>Mycoplasmatota</taxon>
        <taxon>Mollicutes</taxon>
        <taxon>Mycoplasmataceae</taxon>
        <taxon>Mycoplasma</taxon>
    </lineage>
</organism>
<feature type="compositionally biased region" description="Polar residues" evidence="1">
    <location>
        <begin position="36"/>
        <end position="52"/>
    </location>
</feature>
<feature type="compositionally biased region" description="Basic and acidic residues" evidence="1">
    <location>
        <begin position="77"/>
        <end position="87"/>
    </location>
</feature>
<dbReference type="AlphaFoldDB" id="I7CJH8"/>
<sequence length="215" mass="23393">MALPLSTKIVVAAVCGSGTVVGGGYGVFQLASTKSPLEASVNQKSQETTEAQVTEGRADQTISDSSSEVSRTGLTGQEDHSSIELRSDSSAQLDETYEEEDEDDEQEQKESGMLFLVKGEDNSVNEGFQLEVYYDGESPSVEDVVVSGIAFQGVKQQVKKCVELVNTGILLWESKLPDYLDELKKNDTKLKSAFGDSVYETLISEIQKKIDTQTK</sequence>
<feature type="region of interest" description="Disordered" evidence="1">
    <location>
        <begin position="36"/>
        <end position="109"/>
    </location>
</feature>
<reference evidence="2 3" key="1">
    <citation type="journal article" date="2012" name="J. Bacteriol.">
        <title>Genome Sequence of "Candidatus Mycoplasma haemolamae" Strain Purdue, a Red Blood Cell Pathogen of Alpacas (Vicugna pacos) and Llamas (Lama glama).</title>
        <authorList>
            <person name="Guimaraes A.M."/>
            <person name="Toth B."/>
            <person name="Santos A.P."/>
            <person name="do Nascimento N.C."/>
            <person name="Kritchevsky J.E."/>
            <person name="Messick J.B."/>
        </authorList>
    </citation>
    <scope>NUCLEOTIDE SEQUENCE [LARGE SCALE GENOMIC DNA]</scope>
    <source>
        <strain evidence="2 3">Purdue</strain>
    </source>
</reference>
<evidence type="ECO:0000256" key="1">
    <source>
        <dbReference type="SAM" id="MobiDB-lite"/>
    </source>
</evidence>
<protein>
    <submittedName>
        <fullName evidence="2">Uncharacterized protein</fullName>
    </submittedName>
</protein>